<keyword evidence="2" id="KW-0805">Transcription regulation</keyword>
<keyword evidence="5" id="KW-0804">Transcription</keyword>
<dbReference type="InterPro" id="IPR036388">
    <property type="entry name" value="WH-like_DNA-bd_sf"/>
</dbReference>
<dbReference type="InterPro" id="IPR013324">
    <property type="entry name" value="RNA_pol_sigma_r3/r4-like"/>
</dbReference>
<feature type="domain" description="RNA polymerase sigma factor 70 region 4 type 2" evidence="7">
    <location>
        <begin position="122"/>
        <end position="173"/>
    </location>
</feature>
<feature type="domain" description="RNA polymerase sigma-70 region 2" evidence="6">
    <location>
        <begin position="22"/>
        <end position="86"/>
    </location>
</feature>
<dbReference type="InterPro" id="IPR014284">
    <property type="entry name" value="RNA_pol_sigma-70_dom"/>
</dbReference>
<dbReference type="GO" id="GO:0003677">
    <property type="term" value="F:DNA binding"/>
    <property type="evidence" value="ECO:0007669"/>
    <property type="project" value="UniProtKB-KW"/>
</dbReference>
<evidence type="ECO:0000313" key="8">
    <source>
        <dbReference type="EMBL" id="PQJ16815.1"/>
    </source>
</evidence>
<evidence type="ECO:0000259" key="7">
    <source>
        <dbReference type="Pfam" id="PF08281"/>
    </source>
</evidence>
<name>A0A2S7TBA5_9FLAO</name>
<protein>
    <submittedName>
        <fullName evidence="8">RNA polymerase subunit sigma-70</fullName>
    </submittedName>
</protein>
<sequence>MQEWIEAAKQGDQKAYSALLDQFWPAVYGFQLKRTEDETEAEDIAIQSFSKAFDQLEQYDPNFAFQTWLIAISKNLQIDLLRKKKSRLLDEIELPVNSQADRVLDETPTAEDLIIQQQNLKKLLGCIKQLKPAYQEVIQLRYFQELPYKDIAVQLNESLSSVKVKLLRAKRLLAEIIRLEAEN</sequence>
<dbReference type="SUPFAM" id="SSF88946">
    <property type="entry name" value="Sigma2 domain of RNA polymerase sigma factors"/>
    <property type="match status" value="1"/>
</dbReference>
<evidence type="ECO:0000256" key="2">
    <source>
        <dbReference type="ARBA" id="ARBA00023015"/>
    </source>
</evidence>
<dbReference type="NCBIfam" id="TIGR02937">
    <property type="entry name" value="sigma70-ECF"/>
    <property type="match status" value="1"/>
</dbReference>
<dbReference type="EMBL" id="MQVX01000001">
    <property type="protein sequence ID" value="PQJ16815.1"/>
    <property type="molecule type" value="Genomic_DNA"/>
</dbReference>
<dbReference type="GO" id="GO:0016987">
    <property type="term" value="F:sigma factor activity"/>
    <property type="evidence" value="ECO:0007669"/>
    <property type="project" value="UniProtKB-KW"/>
</dbReference>
<dbReference type="CDD" id="cd06171">
    <property type="entry name" value="Sigma70_r4"/>
    <property type="match status" value="1"/>
</dbReference>
<dbReference type="SUPFAM" id="SSF88659">
    <property type="entry name" value="Sigma3 and sigma4 domains of RNA polymerase sigma factors"/>
    <property type="match status" value="1"/>
</dbReference>
<dbReference type="GO" id="GO:0006352">
    <property type="term" value="P:DNA-templated transcription initiation"/>
    <property type="evidence" value="ECO:0007669"/>
    <property type="project" value="InterPro"/>
</dbReference>
<keyword evidence="4" id="KW-0238">DNA-binding</keyword>
<dbReference type="Proteomes" id="UP000239366">
    <property type="component" value="Unassembled WGS sequence"/>
</dbReference>
<evidence type="ECO:0000313" key="9">
    <source>
        <dbReference type="Proteomes" id="UP000239366"/>
    </source>
</evidence>
<evidence type="ECO:0000259" key="6">
    <source>
        <dbReference type="Pfam" id="PF04542"/>
    </source>
</evidence>
<dbReference type="InterPro" id="IPR039425">
    <property type="entry name" value="RNA_pol_sigma-70-like"/>
</dbReference>
<dbReference type="Gene3D" id="1.10.1740.10">
    <property type="match status" value="1"/>
</dbReference>
<gene>
    <name evidence="8" type="ORF">BST99_07590</name>
</gene>
<dbReference type="Gene3D" id="1.10.10.10">
    <property type="entry name" value="Winged helix-like DNA-binding domain superfamily/Winged helix DNA-binding domain"/>
    <property type="match status" value="1"/>
</dbReference>
<dbReference type="InterPro" id="IPR013325">
    <property type="entry name" value="RNA_pol_sigma_r2"/>
</dbReference>
<dbReference type="Pfam" id="PF04542">
    <property type="entry name" value="Sigma70_r2"/>
    <property type="match status" value="1"/>
</dbReference>
<keyword evidence="3" id="KW-0731">Sigma factor</keyword>
<dbReference type="InterPro" id="IPR007627">
    <property type="entry name" value="RNA_pol_sigma70_r2"/>
</dbReference>
<evidence type="ECO:0000256" key="4">
    <source>
        <dbReference type="ARBA" id="ARBA00023125"/>
    </source>
</evidence>
<accession>A0A2S7TBA5</accession>
<evidence type="ECO:0000256" key="1">
    <source>
        <dbReference type="ARBA" id="ARBA00010641"/>
    </source>
</evidence>
<dbReference type="PANTHER" id="PTHR43133">
    <property type="entry name" value="RNA POLYMERASE ECF-TYPE SIGMA FACTO"/>
    <property type="match status" value="1"/>
</dbReference>
<evidence type="ECO:0000256" key="5">
    <source>
        <dbReference type="ARBA" id="ARBA00023163"/>
    </source>
</evidence>
<evidence type="ECO:0000256" key="3">
    <source>
        <dbReference type="ARBA" id="ARBA00023082"/>
    </source>
</evidence>
<dbReference type="InterPro" id="IPR013249">
    <property type="entry name" value="RNA_pol_sigma70_r4_t2"/>
</dbReference>
<dbReference type="OrthoDB" id="9785675at2"/>
<proteinExistence type="inferred from homology"/>
<dbReference type="Pfam" id="PF08281">
    <property type="entry name" value="Sigma70_r4_2"/>
    <property type="match status" value="1"/>
</dbReference>
<dbReference type="AlphaFoldDB" id="A0A2S7TBA5"/>
<dbReference type="PANTHER" id="PTHR43133:SF8">
    <property type="entry name" value="RNA POLYMERASE SIGMA FACTOR HI_1459-RELATED"/>
    <property type="match status" value="1"/>
</dbReference>
<organism evidence="8 9">
    <name type="scientific">Aureicoccus marinus</name>
    <dbReference type="NCBI Taxonomy" id="754435"/>
    <lineage>
        <taxon>Bacteria</taxon>
        <taxon>Pseudomonadati</taxon>
        <taxon>Bacteroidota</taxon>
        <taxon>Flavobacteriia</taxon>
        <taxon>Flavobacteriales</taxon>
        <taxon>Flavobacteriaceae</taxon>
        <taxon>Aureicoccus</taxon>
    </lineage>
</organism>
<comment type="caution">
    <text evidence="8">The sequence shown here is derived from an EMBL/GenBank/DDBJ whole genome shotgun (WGS) entry which is preliminary data.</text>
</comment>
<keyword evidence="9" id="KW-1185">Reference proteome</keyword>
<reference evidence="9" key="1">
    <citation type="submission" date="2016-11" db="EMBL/GenBank/DDBJ databases">
        <title>Trade-off between light-utilization and light-protection in marine flavobacteria.</title>
        <authorList>
            <person name="Kumagai Y."/>
            <person name="Yoshizawa S."/>
            <person name="Kogure K."/>
        </authorList>
    </citation>
    <scope>NUCLEOTIDE SEQUENCE [LARGE SCALE GENOMIC DNA]</scope>
    <source>
        <strain evidence="9">SG-18</strain>
    </source>
</reference>
<comment type="similarity">
    <text evidence="1">Belongs to the sigma-70 factor family. ECF subfamily.</text>
</comment>